<evidence type="ECO:0000313" key="1">
    <source>
        <dbReference type="EMBL" id="TBU97398.1"/>
    </source>
</evidence>
<accession>A0A4Q9RC22</accession>
<sequence>MLYVQHDSAGNLLRVEEQPFPEMNGKMAAKTFEIQSWQQQQAIKQSLQHLRQSDLDMIRVLEDLIQVLIGKGVISITDLPEAAQAKLNSRFETRANLSELGNLIAEDEDVRLA</sequence>
<evidence type="ECO:0000313" key="2">
    <source>
        <dbReference type="Proteomes" id="UP000292639"/>
    </source>
</evidence>
<protein>
    <submittedName>
        <fullName evidence="1">Tryptophan synthase subunit beta</fullName>
    </submittedName>
</protein>
<proteinExistence type="predicted"/>
<reference evidence="1 2" key="1">
    <citation type="submission" date="2018-06" db="EMBL/GenBank/DDBJ databases">
        <title>Three novel Pseudomonas species isolated from symptomatic oak.</title>
        <authorList>
            <person name="Bueno-Gonzalez V."/>
            <person name="Brady C."/>
        </authorList>
    </citation>
    <scope>NUCLEOTIDE SEQUENCE [LARGE SCALE GENOMIC DNA]</scope>
    <source>
        <strain evidence="1 2">P17C</strain>
    </source>
</reference>
<comment type="caution">
    <text evidence="1">The sequence shown here is derived from an EMBL/GenBank/DDBJ whole genome shotgun (WGS) entry which is preliminary data.</text>
</comment>
<name>A0A4Q9RC22_9GAMM</name>
<dbReference type="Proteomes" id="UP000292639">
    <property type="component" value="Unassembled WGS sequence"/>
</dbReference>
<dbReference type="AlphaFoldDB" id="A0A4Q9RC22"/>
<keyword evidence="2" id="KW-1185">Reference proteome</keyword>
<gene>
    <name evidence="1" type="ORF">DNJ96_08870</name>
</gene>
<dbReference type="OrthoDB" id="5703571at2"/>
<organism evidence="1 2">
    <name type="scientific">Stutzerimonas kirkiae</name>
    <dbReference type="NCBI Taxonomy" id="2211392"/>
    <lineage>
        <taxon>Bacteria</taxon>
        <taxon>Pseudomonadati</taxon>
        <taxon>Pseudomonadota</taxon>
        <taxon>Gammaproteobacteria</taxon>
        <taxon>Pseudomonadales</taxon>
        <taxon>Pseudomonadaceae</taxon>
        <taxon>Stutzerimonas</taxon>
    </lineage>
</organism>
<dbReference type="EMBL" id="QJUP01000009">
    <property type="protein sequence ID" value="TBU97398.1"/>
    <property type="molecule type" value="Genomic_DNA"/>
</dbReference>